<dbReference type="EMBL" id="CP119075">
    <property type="protein sequence ID" value="WED65268.1"/>
    <property type="molecule type" value="Genomic_DNA"/>
</dbReference>
<name>A0AAF0CNA9_9BACT</name>
<feature type="transmembrane region" description="Helical" evidence="1">
    <location>
        <begin position="140"/>
        <end position="160"/>
    </location>
</feature>
<keyword evidence="1" id="KW-0472">Membrane</keyword>
<reference evidence="2" key="1">
    <citation type="submission" date="2023-03" db="EMBL/GenBank/DDBJ databases">
        <title>Lomoglobus Profundus gen. nov., sp. nov., a novel member of the phylum Verrucomicrobia, isolated from deep-marine sediment of South China Sea.</title>
        <authorList>
            <person name="Ahmad T."/>
            <person name="Ishaq S.E."/>
            <person name="Wang F."/>
        </authorList>
    </citation>
    <scope>NUCLEOTIDE SEQUENCE</scope>
    <source>
        <strain evidence="2">LMO-M01</strain>
    </source>
</reference>
<evidence type="ECO:0000313" key="2">
    <source>
        <dbReference type="EMBL" id="WED65268.1"/>
    </source>
</evidence>
<keyword evidence="1" id="KW-1133">Transmembrane helix</keyword>
<dbReference type="KEGG" id="slom:PXH66_00175"/>
<dbReference type="Proteomes" id="UP001218638">
    <property type="component" value="Chromosome"/>
</dbReference>
<feature type="transmembrane region" description="Helical" evidence="1">
    <location>
        <begin position="108"/>
        <end position="128"/>
    </location>
</feature>
<dbReference type="InterPro" id="IPR018723">
    <property type="entry name" value="DUF2254_membrane"/>
</dbReference>
<feature type="transmembrane region" description="Helical" evidence="1">
    <location>
        <begin position="62"/>
        <end position="87"/>
    </location>
</feature>
<dbReference type="RefSeq" id="WP_330927626.1">
    <property type="nucleotide sequence ID" value="NZ_CP119075.1"/>
</dbReference>
<proteinExistence type="predicted"/>
<sequence>MITRWNNLYERLRSSLWLVPSLLAVSAGLAAEIALHIDLWLLRENYTPPFLYPGNIAGARQVLGTLAASMVSLTTISFSVMMVVLTLASNQFGPRVLRNFLSDRFYQVVLGIFVATFAYSLFVLGRLPDVDDPGSAVPRFAVTFALVMTFTSLATLIGFIHHVARSVQASQIVQQAHREACRTILAVYPDALGQDQFDETPIPREDYASNITLEVRADRAGYVQAISVDDVMSFAVENDIVVEFHIKPGHFISTRSLLATLHGKLPADEKPTRERIRSAVLLGSERTGEQDAQYGVRQLMEIGIRSLSPGINDPVTAISCIDYLCEDLAELARRILPPEQRYDENGQLRVVVRRDDFADIASAAFDNLRHYGRSHPEVMNRLAVGLAMIAGEVHREPDRQWMRAALRDLRAEAENLPHQTDRKRFDACCAEAASTLDRSS</sequence>
<keyword evidence="3" id="KW-1185">Reference proteome</keyword>
<dbReference type="AlphaFoldDB" id="A0AAF0CNA9"/>
<evidence type="ECO:0000313" key="3">
    <source>
        <dbReference type="Proteomes" id="UP001218638"/>
    </source>
</evidence>
<keyword evidence="1" id="KW-0812">Transmembrane</keyword>
<dbReference type="Pfam" id="PF10011">
    <property type="entry name" value="DUF2254"/>
    <property type="match status" value="1"/>
</dbReference>
<gene>
    <name evidence="2" type="ORF">PXH66_00175</name>
</gene>
<organism evidence="2 3">
    <name type="scientific">Synoicihabitans lomoniglobus</name>
    <dbReference type="NCBI Taxonomy" id="2909285"/>
    <lineage>
        <taxon>Bacteria</taxon>
        <taxon>Pseudomonadati</taxon>
        <taxon>Verrucomicrobiota</taxon>
        <taxon>Opitutia</taxon>
        <taxon>Opitutales</taxon>
        <taxon>Opitutaceae</taxon>
        <taxon>Synoicihabitans</taxon>
    </lineage>
</organism>
<accession>A0AAF0CNA9</accession>
<protein>
    <submittedName>
        <fullName evidence="2">DUF2254 domain-containing protein</fullName>
    </submittedName>
</protein>
<evidence type="ECO:0000256" key="1">
    <source>
        <dbReference type="SAM" id="Phobius"/>
    </source>
</evidence>
<feature type="transmembrane region" description="Helical" evidence="1">
    <location>
        <begin position="21"/>
        <end position="42"/>
    </location>
</feature>